<gene>
    <name evidence="1" type="ordered locus">Mesau_02492</name>
</gene>
<accession>L0KK36</accession>
<keyword evidence="2" id="KW-1185">Reference proteome</keyword>
<proteinExistence type="predicted"/>
<evidence type="ECO:0000313" key="1">
    <source>
        <dbReference type="EMBL" id="AGB44915.1"/>
    </source>
</evidence>
<dbReference type="eggNOG" id="ENOG502ZKNS">
    <property type="taxonomic scope" value="Bacteria"/>
</dbReference>
<evidence type="ECO:0000313" key="2">
    <source>
        <dbReference type="Proteomes" id="UP000010998"/>
    </source>
</evidence>
<sequence length="88" mass="10150">MIQIKAAVGERTDHKKMWKPIQSAPFDRELELAVLDEEGEHALVFPCKKALSGWQNATSGVRVEIRPTHWRDWPRADRTIMNQGESRP</sequence>
<name>L0KK36_MESAW</name>
<dbReference type="KEGG" id="mam:Mesau_02492"/>
<dbReference type="Proteomes" id="UP000010998">
    <property type="component" value="Chromosome"/>
</dbReference>
<protein>
    <submittedName>
        <fullName evidence="1">Uncharacterized protein</fullName>
    </submittedName>
</protein>
<dbReference type="EMBL" id="CP003358">
    <property type="protein sequence ID" value="AGB44915.1"/>
    <property type="molecule type" value="Genomic_DNA"/>
</dbReference>
<reference evidence="2" key="1">
    <citation type="submission" date="2012-02" db="EMBL/GenBank/DDBJ databases">
        <title>Complete sequence of Mesorhizobium australicum WSM2073.</title>
        <authorList>
            <person name="Lucas S."/>
            <person name="Han J."/>
            <person name="Lapidus A."/>
            <person name="Cheng J.-F."/>
            <person name="Goodwin L."/>
            <person name="Pitluck S."/>
            <person name="Peters L."/>
            <person name="Gu W."/>
            <person name="Detter J.C."/>
            <person name="Han C."/>
            <person name="Tapia R."/>
            <person name="Land M."/>
            <person name="Hauser L."/>
            <person name="Kyrpides N."/>
            <person name="Ivanova N."/>
            <person name="Pagani I."/>
            <person name="Reeve W.G."/>
            <person name="Howieson J.G."/>
            <person name="Tiwari R.P."/>
            <person name="O'Hara G.W."/>
            <person name="Atkins C.A."/>
            <person name="Ronson C.W."/>
            <person name="Nandasena K.G."/>
            <person name="Woyke T."/>
        </authorList>
    </citation>
    <scope>NUCLEOTIDE SEQUENCE [LARGE SCALE GENOMIC DNA]</scope>
    <source>
        <strain evidence="2">LMG 24608 / HAMBI 3006 / WSM2073</strain>
    </source>
</reference>
<organism evidence="1 2">
    <name type="scientific">Mesorhizobium australicum (strain HAMBI 3006 / LMG 24608 / WSM2073)</name>
    <dbReference type="NCBI Taxonomy" id="754035"/>
    <lineage>
        <taxon>Bacteria</taxon>
        <taxon>Pseudomonadati</taxon>
        <taxon>Pseudomonadota</taxon>
        <taxon>Alphaproteobacteria</taxon>
        <taxon>Hyphomicrobiales</taxon>
        <taxon>Phyllobacteriaceae</taxon>
        <taxon>Mesorhizobium</taxon>
    </lineage>
</organism>
<dbReference type="HOGENOM" id="CLU_189114_0_0_5"/>
<dbReference type="RefSeq" id="WP_015316354.1">
    <property type="nucleotide sequence ID" value="NC_019973.1"/>
</dbReference>
<dbReference type="AlphaFoldDB" id="L0KK36"/>
<dbReference type="GeneID" id="90989959"/>